<dbReference type="EMBL" id="UPXX01000029">
    <property type="protein sequence ID" value="VBB45101.1"/>
    <property type="molecule type" value="Genomic_DNA"/>
</dbReference>
<evidence type="ECO:0000313" key="1">
    <source>
        <dbReference type="EMBL" id="VBB45101.1"/>
    </source>
</evidence>
<organism evidence="1">
    <name type="scientific">Uncultured Desulfatiglans sp</name>
    <dbReference type="NCBI Taxonomy" id="1748965"/>
    <lineage>
        <taxon>Bacteria</taxon>
        <taxon>Pseudomonadati</taxon>
        <taxon>Thermodesulfobacteriota</taxon>
        <taxon>Desulfobacteria</taxon>
        <taxon>Desulfatiglandales</taxon>
        <taxon>Desulfatiglandaceae</taxon>
        <taxon>Desulfatiglans</taxon>
        <taxon>environmental samples</taxon>
    </lineage>
</organism>
<evidence type="ECO:0008006" key="2">
    <source>
        <dbReference type="Google" id="ProtNLM"/>
    </source>
</evidence>
<name>A0A653AAK2_UNCDX</name>
<dbReference type="AlphaFoldDB" id="A0A653AAK2"/>
<sequence>MVFLANLGVNLHVCLCGDLQVASAQTLDFLDIGQKSSFPDWKLSSTAKSFPDGYEIMSMKYYKWNHEKNEKLKAERGVSFEQIILHIERGDLLDVIEHPNQSKYPNQQILVVKIKDYVYLIPFVGDEEGKFLKTIIPSRKATREYLGG</sequence>
<gene>
    <name evidence="1" type="ORF">TRIP_B350200</name>
</gene>
<protein>
    <recommendedName>
        <fullName evidence="2">Toxin</fullName>
    </recommendedName>
</protein>
<proteinExistence type="predicted"/>
<accession>A0A653AAK2</accession>
<reference evidence="1" key="1">
    <citation type="submission" date="2018-07" db="EMBL/GenBank/DDBJ databases">
        <authorList>
            <consortium name="Genoscope - CEA"/>
            <person name="William W."/>
        </authorList>
    </citation>
    <scope>NUCLEOTIDE SEQUENCE</scope>
    <source>
        <strain evidence="1">IK1</strain>
    </source>
</reference>